<name>A0A6N2TIM5_BLAHA</name>
<dbReference type="EMBL" id="CACRSY010000010">
    <property type="protein sequence ID" value="VYT03861.1"/>
    <property type="molecule type" value="Genomic_DNA"/>
</dbReference>
<gene>
    <name evidence="2" type="ORF">BHLFYP23_02559</name>
</gene>
<protein>
    <submittedName>
        <fullName evidence="2">Uncharacterized protein</fullName>
    </submittedName>
</protein>
<proteinExistence type="predicted"/>
<organism evidence="2">
    <name type="scientific">Blautia hansenii</name>
    <name type="common">Ruminococcus hansenii</name>
    <dbReference type="NCBI Taxonomy" id="1322"/>
    <lineage>
        <taxon>Bacteria</taxon>
        <taxon>Bacillati</taxon>
        <taxon>Bacillota</taxon>
        <taxon>Clostridia</taxon>
        <taxon>Lachnospirales</taxon>
        <taxon>Lachnospiraceae</taxon>
        <taxon>Blautia</taxon>
    </lineage>
</organism>
<feature type="coiled-coil region" evidence="1">
    <location>
        <begin position="19"/>
        <end position="87"/>
    </location>
</feature>
<accession>A0A6N2TIM5</accession>
<keyword evidence="1" id="KW-0175">Coiled coil</keyword>
<dbReference type="RefSeq" id="WP_004220439.1">
    <property type="nucleotide sequence ID" value="NZ_CACRSY010000010.1"/>
</dbReference>
<dbReference type="AlphaFoldDB" id="A0A6N2TIM5"/>
<evidence type="ECO:0000256" key="1">
    <source>
        <dbReference type="SAM" id="Coils"/>
    </source>
</evidence>
<sequence length="103" mass="12301">MEDIINKLAEIEAAASHIMEDVSEQKKQLAQQYEEAVQQFDFTIDTESQNRSDTIRRELEVQMKQELEKQRNEAEQVLTRLEAYYTKCHTDMAKEIYDRILRM</sequence>
<reference evidence="2" key="1">
    <citation type="submission" date="2019-11" db="EMBL/GenBank/DDBJ databases">
        <authorList>
            <person name="Feng L."/>
        </authorList>
    </citation>
    <scope>NUCLEOTIDE SEQUENCE</scope>
    <source>
        <strain evidence="2">BhanseniiLFYP23</strain>
    </source>
</reference>
<evidence type="ECO:0000313" key="2">
    <source>
        <dbReference type="EMBL" id="VYT03861.1"/>
    </source>
</evidence>